<organism evidence="4 5">
    <name type="scientific">Arcicella aquatica</name>
    <dbReference type="NCBI Taxonomy" id="217141"/>
    <lineage>
        <taxon>Bacteria</taxon>
        <taxon>Pseudomonadati</taxon>
        <taxon>Bacteroidota</taxon>
        <taxon>Cytophagia</taxon>
        <taxon>Cytophagales</taxon>
        <taxon>Flectobacillaceae</taxon>
        <taxon>Arcicella</taxon>
    </lineage>
</organism>
<dbReference type="GO" id="GO:0016787">
    <property type="term" value="F:hydrolase activity"/>
    <property type="evidence" value="ECO:0007669"/>
    <property type="project" value="UniProtKB-KW"/>
</dbReference>
<comment type="caution">
    <text evidence="4">The sequence shown here is derived from an EMBL/GenBank/DDBJ whole genome shotgun (WGS) entry which is preliminary data.</text>
</comment>
<evidence type="ECO:0000313" key="4">
    <source>
        <dbReference type="EMBL" id="MEA5257803.1"/>
    </source>
</evidence>
<reference evidence="4 5" key="1">
    <citation type="submission" date="2023-12" db="EMBL/GenBank/DDBJ databases">
        <title>Novel species of the genus Arcicella isolated from rivers.</title>
        <authorList>
            <person name="Lu H."/>
        </authorList>
    </citation>
    <scope>NUCLEOTIDE SEQUENCE [LARGE SCALE GENOMIC DNA]</scope>
    <source>
        <strain evidence="4 5">LMG 21963</strain>
    </source>
</reference>
<evidence type="ECO:0000259" key="3">
    <source>
        <dbReference type="Pfam" id="PF22124"/>
    </source>
</evidence>
<dbReference type="PANTHER" id="PTHR31084:SF0">
    <property type="entry name" value="ALPHA-L-FUCOSIDASE 2"/>
    <property type="match status" value="1"/>
</dbReference>
<feature type="domain" description="Alpha fucosidase A-like C-terminal" evidence="2">
    <location>
        <begin position="858"/>
        <end position="920"/>
    </location>
</feature>
<dbReference type="Gene3D" id="1.50.10.10">
    <property type="match status" value="1"/>
</dbReference>
<protein>
    <submittedName>
        <fullName evidence="4">Glycoside hydrolase N-terminal domain-containing protein</fullName>
    </submittedName>
</protein>
<keyword evidence="5" id="KW-1185">Reference proteome</keyword>
<dbReference type="PANTHER" id="PTHR31084">
    <property type="entry name" value="ALPHA-L-FUCOSIDASE 2"/>
    <property type="match status" value="1"/>
</dbReference>
<dbReference type="EMBL" id="JAYFUL010000010">
    <property type="protein sequence ID" value="MEA5257803.1"/>
    <property type="molecule type" value="Genomic_DNA"/>
</dbReference>
<dbReference type="Gene3D" id="2.60.120.260">
    <property type="entry name" value="Galactose-binding domain-like"/>
    <property type="match status" value="1"/>
</dbReference>
<evidence type="ECO:0000313" key="5">
    <source>
        <dbReference type="Proteomes" id="UP001304671"/>
    </source>
</evidence>
<dbReference type="InterPro" id="IPR008979">
    <property type="entry name" value="Galactose-bd-like_sf"/>
</dbReference>
<evidence type="ECO:0000259" key="2">
    <source>
        <dbReference type="Pfam" id="PF21307"/>
    </source>
</evidence>
<name>A0ABU5QL68_9BACT</name>
<keyword evidence="4" id="KW-0378">Hydrolase</keyword>
<accession>A0ABU5QL68</accession>
<proteinExistence type="predicted"/>
<sequence length="938" mass="106473">MKSTSLLKSILFIFLPLLTNAQAYKLWYKKPAEKWTDALPIGNGRLGAMVFGGLEKDRIQFNEETLWTGEPRNYNRPNASQHLAEIRRLLQEGKQKEAELLAQEKFMGTKSNEGQREDWLKQLKLLKEFSGNPADDKFDDTAWKTIKVPTYEGWETVGLEGLDGALWFRTTFDLPANWQGKNLILDLNRVRDHDFTYINGKLIGTTNSTDIRKYEIPAEVLKVGKNSIAIQVINYFDKGGIAGYKDTTRHIGIYPANESGVQRISLVKDWKYFIQNDEPPAIGKYQADYQPFGDLFIDFKGTENYINYKRELSLSEAIVKTSYTSKGIDFTREYFASEPNQAIVVHLSASQLKSISFEASLTSPHKYFEVHNIDNHTLSLSVKVRNGVLKGECNLLVIAKNGKVSVNDNKISVEQSDDVTLYLVVATNFIDYENTSANPREICKKRLQSIQQLTATNPKAFLSIKQNHLKEYQRYYNTFSIDFGKDKMDKLPTDERIQQFQHHSDPSFAALYVQYGRYLLISSSRLGTNPANLQGIWNDLLTPPWGSKYTTNINAEMNYWPAEVLNLAPMHESLFKMIDEIAKKGAETAKTYYNARGWLVHHNTDIWRGTAPINASNHGIWVSGGGWLSQHLWEHYLFTQDKSFLKNRAYPIMKGAAAFFVDFLVKDPKTGWLISTPSNSPENGGLVAGPTMDHQIIRNLFKNCIEASEVLKIDKAFRDTLLTKYRQIAPNQIGKYGQLQEWLEDKDDTTSKHRHVSHLWGIHPGNDITWETSPDMMKAARQSLIYRGDEGTGWSLAWKINFWARFKDGDHTMKMIKMLIRPASGAGGSYVNLFDAHPPFQIDGNFGGAAGIAEMLIQSHTKYIDLLPALPIDLKEGTVKGIKARGGFELDFTWKEGKLVSLKILSKAGEKCALRYGDKVLDFKTTKGKIYTFNGALQ</sequence>
<feature type="domain" description="Glycosyl hydrolase family 95 N-terminal" evidence="1">
    <location>
        <begin position="26"/>
        <end position="111"/>
    </location>
</feature>
<dbReference type="Gene3D" id="2.70.98.50">
    <property type="entry name" value="putative glycoside hydrolase family protein from bacillus halodurans"/>
    <property type="match status" value="1"/>
</dbReference>
<dbReference type="SUPFAM" id="SSF49785">
    <property type="entry name" value="Galactose-binding domain-like"/>
    <property type="match status" value="1"/>
</dbReference>
<feature type="domain" description="Glycosyl hydrolase family 95 N-terminal" evidence="1">
    <location>
        <begin position="284"/>
        <end position="429"/>
    </location>
</feature>
<feature type="domain" description="Glycosyl hydrolase family 95 catalytic" evidence="3">
    <location>
        <begin position="463"/>
        <end position="856"/>
    </location>
</feature>
<dbReference type="InterPro" id="IPR027414">
    <property type="entry name" value="GH95_N_dom"/>
</dbReference>
<dbReference type="Pfam" id="PF22124">
    <property type="entry name" value="Glyco_hydro_95_cat"/>
    <property type="match status" value="1"/>
</dbReference>
<dbReference type="InterPro" id="IPR012341">
    <property type="entry name" value="6hp_glycosidase-like_sf"/>
</dbReference>
<gene>
    <name evidence="4" type="ORF">VB264_08400</name>
</gene>
<dbReference type="InterPro" id="IPR008928">
    <property type="entry name" value="6-hairpin_glycosidase_sf"/>
</dbReference>
<dbReference type="Pfam" id="PF21307">
    <property type="entry name" value="Glyco_hydro_95_C"/>
    <property type="match status" value="1"/>
</dbReference>
<dbReference type="InterPro" id="IPR054363">
    <property type="entry name" value="GH95_cat"/>
</dbReference>
<dbReference type="InterPro" id="IPR049053">
    <property type="entry name" value="AFCA-like_C"/>
</dbReference>
<dbReference type="SUPFAM" id="SSF48208">
    <property type="entry name" value="Six-hairpin glycosidases"/>
    <property type="match status" value="1"/>
</dbReference>
<dbReference type="Proteomes" id="UP001304671">
    <property type="component" value="Unassembled WGS sequence"/>
</dbReference>
<evidence type="ECO:0000259" key="1">
    <source>
        <dbReference type="Pfam" id="PF14498"/>
    </source>
</evidence>
<dbReference type="RefSeq" id="WP_323248431.1">
    <property type="nucleotide sequence ID" value="NZ_JAYFUL010000010.1"/>
</dbReference>
<dbReference type="Pfam" id="PF14498">
    <property type="entry name" value="Glyco_hyd_65N_2"/>
    <property type="match status" value="2"/>
</dbReference>